<organism evidence="1 2">
    <name type="scientific">Spinacia oleracea</name>
    <name type="common">Spinach</name>
    <dbReference type="NCBI Taxonomy" id="3562"/>
    <lineage>
        <taxon>Eukaryota</taxon>
        <taxon>Viridiplantae</taxon>
        <taxon>Streptophyta</taxon>
        <taxon>Embryophyta</taxon>
        <taxon>Tracheophyta</taxon>
        <taxon>Spermatophyta</taxon>
        <taxon>Magnoliopsida</taxon>
        <taxon>eudicotyledons</taxon>
        <taxon>Gunneridae</taxon>
        <taxon>Pentapetalae</taxon>
        <taxon>Caryophyllales</taxon>
        <taxon>Chenopodiaceae</taxon>
        <taxon>Chenopodioideae</taxon>
        <taxon>Anserineae</taxon>
        <taxon>Spinacia</taxon>
    </lineage>
</organism>
<dbReference type="RefSeq" id="XP_056691583.1">
    <property type="nucleotide sequence ID" value="XM_056835605.1"/>
</dbReference>
<reference evidence="2" key="2">
    <citation type="submission" date="2025-08" db="UniProtKB">
        <authorList>
            <consortium name="RefSeq"/>
        </authorList>
    </citation>
    <scope>IDENTIFICATION</scope>
    <source>
        <tissue evidence="2">Leaf</tissue>
    </source>
</reference>
<dbReference type="GeneID" id="130467179"/>
<evidence type="ECO:0000313" key="2">
    <source>
        <dbReference type="RefSeq" id="XP_056691583.1"/>
    </source>
</evidence>
<accession>A0ABM3R7I7</accession>
<protein>
    <submittedName>
        <fullName evidence="2">Uncharacterized protein</fullName>
    </submittedName>
</protein>
<gene>
    <name evidence="2" type="primary">LOC130467179</name>
</gene>
<dbReference type="Proteomes" id="UP000813463">
    <property type="component" value="Chromosome 2"/>
</dbReference>
<sequence>MAFEGDDNDNQNSSNLVHQFSFAKTVRHCSDSELEANLTLAKELRKRFRDEKECLLLKIRSLKEGLDVENSKILELSDKEKAHRYHDYEIHRLEEYHTELLKCFPETINEDLEEESDPDIELAEIAEKIEKLSSQLGHGKTNWATEKQLLKELEPLQRRRLILEAEVKQAEAKIPKSKLIRHSKFEYWQGWRFGSKYELKRNIRKCLKEIRVKHPDFWNEKKQAQRNQRISQIEKELEPLEKRFDILKRKEEEASKSVMELQIQKKQEIDLKHKYCELEQKFQDFETETDWILLEELSSKNRSIEEFI</sequence>
<evidence type="ECO:0000313" key="1">
    <source>
        <dbReference type="Proteomes" id="UP000813463"/>
    </source>
</evidence>
<name>A0ABM3R7I7_SPIOL</name>
<reference evidence="1" key="1">
    <citation type="journal article" date="2021" name="Nat. Commun.">
        <title>Genomic analyses provide insights into spinach domestication and the genetic basis of agronomic traits.</title>
        <authorList>
            <person name="Cai X."/>
            <person name="Sun X."/>
            <person name="Xu C."/>
            <person name="Sun H."/>
            <person name="Wang X."/>
            <person name="Ge C."/>
            <person name="Zhang Z."/>
            <person name="Wang Q."/>
            <person name="Fei Z."/>
            <person name="Jiao C."/>
            <person name="Wang Q."/>
        </authorList>
    </citation>
    <scope>NUCLEOTIDE SEQUENCE [LARGE SCALE GENOMIC DNA]</scope>
    <source>
        <strain evidence="1">cv. Varoflay</strain>
    </source>
</reference>
<keyword evidence="1" id="KW-1185">Reference proteome</keyword>
<proteinExistence type="predicted"/>